<dbReference type="SUPFAM" id="SSF54928">
    <property type="entry name" value="RNA-binding domain, RBD"/>
    <property type="match status" value="1"/>
</dbReference>
<dbReference type="PROSITE" id="PS51391">
    <property type="entry name" value="CID"/>
    <property type="match status" value="1"/>
</dbReference>
<evidence type="ECO:0000259" key="4">
    <source>
        <dbReference type="PROSITE" id="PS50102"/>
    </source>
</evidence>
<feature type="region of interest" description="Disordered" evidence="3">
    <location>
        <begin position="133"/>
        <end position="155"/>
    </location>
</feature>
<dbReference type="InterPro" id="IPR000061">
    <property type="entry name" value="Surp"/>
</dbReference>
<gene>
    <name evidence="7" type="ORF">ALEPTO_LOCUS897</name>
</gene>
<evidence type="ECO:0000259" key="6">
    <source>
        <dbReference type="PROSITE" id="PS51391"/>
    </source>
</evidence>
<dbReference type="Gene3D" id="1.25.40.90">
    <property type="match status" value="1"/>
</dbReference>
<dbReference type="CDD" id="cd12223">
    <property type="entry name" value="RRM_SR140"/>
    <property type="match status" value="1"/>
</dbReference>
<name>A0A9N8YUR1_9GLOM</name>
<feature type="region of interest" description="Disordered" evidence="3">
    <location>
        <begin position="1"/>
        <end position="22"/>
    </location>
</feature>
<feature type="domain" description="RRM" evidence="4">
    <location>
        <begin position="223"/>
        <end position="304"/>
    </location>
</feature>
<feature type="compositionally biased region" description="Basic and acidic residues" evidence="3">
    <location>
        <begin position="133"/>
        <end position="152"/>
    </location>
</feature>
<dbReference type="Gene3D" id="3.30.70.330">
    <property type="match status" value="1"/>
</dbReference>
<organism evidence="7 8">
    <name type="scientific">Ambispora leptoticha</name>
    <dbReference type="NCBI Taxonomy" id="144679"/>
    <lineage>
        <taxon>Eukaryota</taxon>
        <taxon>Fungi</taxon>
        <taxon>Fungi incertae sedis</taxon>
        <taxon>Mucoromycota</taxon>
        <taxon>Glomeromycotina</taxon>
        <taxon>Glomeromycetes</taxon>
        <taxon>Archaeosporales</taxon>
        <taxon>Ambisporaceae</taxon>
        <taxon>Ambispora</taxon>
    </lineage>
</organism>
<dbReference type="Pfam" id="PF01805">
    <property type="entry name" value="Surp"/>
    <property type="match status" value="1"/>
</dbReference>
<dbReference type="Pfam" id="PF00076">
    <property type="entry name" value="RRM_1"/>
    <property type="match status" value="1"/>
</dbReference>
<feature type="domain" description="SURP motif" evidence="5">
    <location>
        <begin position="366"/>
        <end position="409"/>
    </location>
</feature>
<dbReference type="OrthoDB" id="377209at2759"/>
<evidence type="ECO:0000313" key="8">
    <source>
        <dbReference type="Proteomes" id="UP000789508"/>
    </source>
</evidence>
<dbReference type="InterPro" id="IPR008942">
    <property type="entry name" value="ENTH_VHS"/>
</dbReference>
<dbReference type="InterPro" id="IPR000504">
    <property type="entry name" value="RRM_dom"/>
</dbReference>
<dbReference type="PANTHER" id="PTHR23140:SF0">
    <property type="entry name" value="U2 SNRNP-ASSOCIATED SURP MOTIF-CONTAINING PROTEIN"/>
    <property type="match status" value="1"/>
</dbReference>
<dbReference type="InterPro" id="IPR006569">
    <property type="entry name" value="CID_dom"/>
</dbReference>
<dbReference type="InterPro" id="IPR035967">
    <property type="entry name" value="SWAP/Surp_sf"/>
</dbReference>
<dbReference type="InterPro" id="IPR035009">
    <property type="entry name" value="SR140_RRM"/>
</dbReference>
<dbReference type="InterPro" id="IPR035979">
    <property type="entry name" value="RBD_domain_sf"/>
</dbReference>
<dbReference type="SMART" id="SM00648">
    <property type="entry name" value="SWAP"/>
    <property type="match status" value="1"/>
</dbReference>
<dbReference type="Gene3D" id="1.10.10.790">
    <property type="entry name" value="Surp module"/>
    <property type="match status" value="1"/>
</dbReference>
<dbReference type="GO" id="GO:0005634">
    <property type="term" value="C:nucleus"/>
    <property type="evidence" value="ECO:0007669"/>
    <property type="project" value="TreeGrafter"/>
</dbReference>
<keyword evidence="1 2" id="KW-0694">RNA-binding</keyword>
<dbReference type="SUPFAM" id="SSF48464">
    <property type="entry name" value="ENTH/VHS domain"/>
    <property type="match status" value="1"/>
</dbReference>
<dbReference type="InterPro" id="IPR051485">
    <property type="entry name" value="SR-CTD_assoc_factor"/>
</dbReference>
<dbReference type="AlphaFoldDB" id="A0A9N8YUR1"/>
<evidence type="ECO:0000259" key="5">
    <source>
        <dbReference type="PROSITE" id="PS50128"/>
    </source>
</evidence>
<dbReference type="Proteomes" id="UP000789508">
    <property type="component" value="Unassembled WGS sequence"/>
</dbReference>
<dbReference type="PROSITE" id="PS50102">
    <property type="entry name" value="RRM"/>
    <property type="match status" value="1"/>
</dbReference>
<evidence type="ECO:0000256" key="2">
    <source>
        <dbReference type="PROSITE-ProRule" id="PRU00176"/>
    </source>
</evidence>
<evidence type="ECO:0000313" key="7">
    <source>
        <dbReference type="EMBL" id="CAG8449278.1"/>
    </source>
</evidence>
<evidence type="ECO:0000256" key="1">
    <source>
        <dbReference type="ARBA" id="ARBA00022884"/>
    </source>
</evidence>
<dbReference type="InterPro" id="IPR012677">
    <property type="entry name" value="Nucleotide-bd_a/b_plait_sf"/>
</dbReference>
<proteinExistence type="predicted"/>
<evidence type="ECO:0000256" key="3">
    <source>
        <dbReference type="SAM" id="MobiDB-lite"/>
    </source>
</evidence>
<dbReference type="Pfam" id="PF04818">
    <property type="entry name" value="CID"/>
    <property type="match status" value="1"/>
</dbReference>
<keyword evidence="8" id="KW-1185">Reference proteome</keyword>
<feature type="domain" description="CID" evidence="6">
    <location>
        <begin position="473"/>
        <end position="618"/>
    </location>
</feature>
<comment type="caution">
    <text evidence="7">The sequence shown here is derived from an EMBL/GenBank/DDBJ whole genome shotgun (WGS) entry which is preliminary data.</text>
</comment>
<dbReference type="SMART" id="SM00582">
    <property type="entry name" value="RPR"/>
    <property type="match status" value="1"/>
</dbReference>
<dbReference type="GO" id="GO:0006396">
    <property type="term" value="P:RNA processing"/>
    <property type="evidence" value="ECO:0007669"/>
    <property type="project" value="InterPro"/>
</dbReference>
<protein>
    <submittedName>
        <fullName evidence="7">10371_t:CDS:1</fullName>
    </submittedName>
</protein>
<dbReference type="SMART" id="SM00360">
    <property type="entry name" value="RRM"/>
    <property type="match status" value="1"/>
</dbReference>
<dbReference type="EMBL" id="CAJVPS010000080">
    <property type="protein sequence ID" value="CAG8449278.1"/>
    <property type="molecule type" value="Genomic_DNA"/>
</dbReference>
<dbReference type="SUPFAM" id="SSF109905">
    <property type="entry name" value="Surp module (SWAP domain)"/>
    <property type="match status" value="1"/>
</dbReference>
<sequence length="713" mass="81392">MPDDKKLPWGINAPKPGSAKSLTKNKLQAFSIGTHKKTPFQKHKEELELKKKQESEEAAKVYAEFVASFEKEEGSGKTFVKGETIVPKVLFDHEAATKKEPVASSSQQAKIYKPQPFIQATKPVLPEVKVEEEMLTDKTHEEEEANKQEEKSKRKRNLDAFLEEIKREQEEREDRLRQKHARLAGAGVASEEGGDEFVPTSLTVKAAFEDRPGSHDTGDPNTTNLYVGNISPEVNEEMLCKEFATYGSIASVKIMWPRTQEEKDRNRNCGFVSFMDRESAAQALKNMDGKELLGYVMRVGWGKAVPIPPKPIFVLAENSRPPPSGMPFNAQVVHSKVTAATTAQAAKGPRLEVQVTKPEDPQVVKIIHRMVERVVKYGPPFEALIMDREWNNPKFAFLFQNESIEHVYYRWKIYSILQGDPKNKWKTEAFHMFDEGPIWVPPEIPFEEDAGDELLDSDEEEERERLRVPKGTLGPKAKHRLEVMLRKINFERGAIAKAMAFSIDHSDAAEEIVDIICKTLTLKETPVPTKVARLYLVSDILHNSSVSVPNAWKFRTGFETRLPEIFEHFNEAYRSITARLKAETFRRQITTLLNVWENWIVFPQPYIESLENTFMKNTKEGEAPITSDDAMQITQPPPLAMETDDLETNNGDDGTLGQPQMQDMANPNVTNRWNYNIHQHQINQEAESINQASQPLWRRTRIEEEEIPGYYLY</sequence>
<reference evidence="7" key="1">
    <citation type="submission" date="2021-06" db="EMBL/GenBank/DDBJ databases">
        <authorList>
            <person name="Kallberg Y."/>
            <person name="Tangrot J."/>
            <person name="Rosling A."/>
        </authorList>
    </citation>
    <scope>NUCLEOTIDE SEQUENCE</scope>
    <source>
        <strain evidence="7">FL130A</strain>
    </source>
</reference>
<dbReference type="PROSITE" id="PS50128">
    <property type="entry name" value="SURP"/>
    <property type="match status" value="1"/>
</dbReference>
<dbReference type="PANTHER" id="PTHR23140">
    <property type="entry name" value="RNA PROCESSING PROTEIN LD23810P"/>
    <property type="match status" value="1"/>
</dbReference>
<accession>A0A9N8YUR1</accession>
<dbReference type="GO" id="GO:0003723">
    <property type="term" value="F:RNA binding"/>
    <property type="evidence" value="ECO:0007669"/>
    <property type="project" value="UniProtKB-UniRule"/>
</dbReference>